<dbReference type="AlphaFoldDB" id="B9TDU0"/>
<dbReference type="Proteomes" id="UP000008311">
    <property type="component" value="Unassembled WGS sequence"/>
</dbReference>
<dbReference type="InParanoid" id="B9TDU0"/>
<proteinExistence type="predicted"/>
<feature type="region of interest" description="Disordered" evidence="1">
    <location>
        <begin position="159"/>
        <end position="212"/>
    </location>
</feature>
<sequence>MLRPVALLLIRGYRRYLSPRKGFSCAYRVHRGGHSCSAHGYHAISKHGFFLGMQLLRRRLDRCAWANHMQRSAKAASVEAVVASRMMAQGGFVDGCDAGSCDAPDCGGPACSLDCSSPDCSPHRLSCDALNVMGACDGSMLANADCDDCDGYFDFGKDSSGKSEAASREEARRAARALRRGAQGATSGRNVAERAPEGEETRMSNQSERTALSWPQVTIAPINLWSFPAAWKTSTPGQALAYSGITVGTENFSPRTELPYQRGT</sequence>
<gene>
    <name evidence="2" type="ORF">RCOM_1885950</name>
</gene>
<feature type="compositionally biased region" description="Basic and acidic residues" evidence="1">
    <location>
        <begin position="191"/>
        <end position="202"/>
    </location>
</feature>
<dbReference type="SMART" id="SM01234">
    <property type="entry name" value="Haemolytic"/>
    <property type="match status" value="1"/>
</dbReference>
<dbReference type="InterPro" id="IPR002696">
    <property type="entry name" value="Membr_insert_effic_factor_YidD"/>
</dbReference>
<organism evidence="2 3">
    <name type="scientific">Ricinus communis</name>
    <name type="common">Castor bean</name>
    <dbReference type="NCBI Taxonomy" id="3988"/>
    <lineage>
        <taxon>Eukaryota</taxon>
        <taxon>Viridiplantae</taxon>
        <taxon>Streptophyta</taxon>
        <taxon>Embryophyta</taxon>
        <taxon>Tracheophyta</taxon>
        <taxon>Spermatophyta</taxon>
        <taxon>Magnoliopsida</taxon>
        <taxon>eudicotyledons</taxon>
        <taxon>Gunneridae</taxon>
        <taxon>Pentapetalae</taxon>
        <taxon>rosids</taxon>
        <taxon>fabids</taxon>
        <taxon>Malpighiales</taxon>
        <taxon>Euphorbiaceae</taxon>
        <taxon>Acalyphoideae</taxon>
        <taxon>Acalypheae</taxon>
        <taxon>Ricinus</taxon>
    </lineage>
</organism>
<feature type="compositionally biased region" description="Polar residues" evidence="1">
    <location>
        <begin position="203"/>
        <end position="212"/>
    </location>
</feature>
<dbReference type="EMBL" id="EQ978477">
    <property type="protein sequence ID" value="EEF25973.1"/>
    <property type="molecule type" value="Genomic_DNA"/>
</dbReference>
<protein>
    <recommendedName>
        <fullName evidence="4">Membrane protein insertion efficiency factor YidD</fullName>
    </recommendedName>
</protein>
<feature type="compositionally biased region" description="Basic and acidic residues" evidence="1">
    <location>
        <begin position="159"/>
        <end position="173"/>
    </location>
</feature>
<dbReference type="Pfam" id="PF01809">
    <property type="entry name" value="YidD"/>
    <property type="match status" value="1"/>
</dbReference>
<keyword evidence="3" id="KW-1185">Reference proteome</keyword>
<evidence type="ECO:0000256" key="1">
    <source>
        <dbReference type="SAM" id="MobiDB-lite"/>
    </source>
</evidence>
<evidence type="ECO:0008006" key="4">
    <source>
        <dbReference type="Google" id="ProtNLM"/>
    </source>
</evidence>
<evidence type="ECO:0000313" key="3">
    <source>
        <dbReference type="Proteomes" id="UP000008311"/>
    </source>
</evidence>
<dbReference type="NCBIfam" id="TIGR00278">
    <property type="entry name" value="membrane protein insertion efficiency factor YidD"/>
    <property type="match status" value="1"/>
</dbReference>
<accession>B9TDU0</accession>
<reference evidence="3" key="1">
    <citation type="journal article" date="2010" name="Nat. Biotechnol.">
        <title>Draft genome sequence of the oilseed species Ricinus communis.</title>
        <authorList>
            <person name="Chan A.P."/>
            <person name="Crabtree J."/>
            <person name="Zhao Q."/>
            <person name="Lorenzi H."/>
            <person name="Orvis J."/>
            <person name="Puiu D."/>
            <person name="Melake-Berhan A."/>
            <person name="Jones K.M."/>
            <person name="Redman J."/>
            <person name="Chen G."/>
            <person name="Cahoon E.B."/>
            <person name="Gedil M."/>
            <person name="Stanke M."/>
            <person name="Haas B.J."/>
            <person name="Wortman J.R."/>
            <person name="Fraser-Liggett C.M."/>
            <person name="Ravel J."/>
            <person name="Rabinowicz P.D."/>
        </authorList>
    </citation>
    <scope>NUCLEOTIDE SEQUENCE [LARGE SCALE GENOMIC DNA]</scope>
    <source>
        <strain evidence="3">cv. Hale</strain>
    </source>
</reference>
<evidence type="ECO:0000313" key="2">
    <source>
        <dbReference type="EMBL" id="EEF25973.1"/>
    </source>
</evidence>
<name>B9TDU0_RICCO</name>